<reference evidence="2 3" key="1">
    <citation type="submission" date="2014-04" db="EMBL/GenBank/DDBJ databases">
        <authorList>
            <consortium name="DOE Joint Genome Institute"/>
            <person name="Kuo A."/>
            <person name="Tarkka M."/>
            <person name="Buscot F."/>
            <person name="Kohler A."/>
            <person name="Nagy L.G."/>
            <person name="Floudas D."/>
            <person name="Copeland A."/>
            <person name="Barry K.W."/>
            <person name="Cichocki N."/>
            <person name="Veneault-Fourrey C."/>
            <person name="LaButti K."/>
            <person name="Lindquist E.A."/>
            <person name="Lipzen A."/>
            <person name="Lundell T."/>
            <person name="Morin E."/>
            <person name="Murat C."/>
            <person name="Sun H."/>
            <person name="Tunlid A."/>
            <person name="Henrissat B."/>
            <person name="Grigoriev I.V."/>
            <person name="Hibbett D.S."/>
            <person name="Martin F."/>
            <person name="Nordberg H.P."/>
            <person name="Cantor M.N."/>
            <person name="Hua S.X."/>
        </authorList>
    </citation>
    <scope>NUCLEOTIDE SEQUENCE [LARGE SCALE GENOMIC DNA]</scope>
    <source>
        <strain evidence="2 3">F 1598</strain>
    </source>
</reference>
<evidence type="ECO:0000313" key="3">
    <source>
        <dbReference type="Proteomes" id="UP000054166"/>
    </source>
</evidence>
<dbReference type="Proteomes" id="UP000054166">
    <property type="component" value="Unassembled WGS sequence"/>
</dbReference>
<evidence type="ECO:0000256" key="1">
    <source>
        <dbReference type="SAM" id="MobiDB-lite"/>
    </source>
</evidence>
<evidence type="ECO:0000313" key="2">
    <source>
        <dbReference type="EMBL" id="KIM72260.1"/>
    </source>
</evidence>
<name>A0A0C3EHZ6_PILCF</name>
<dbReference type="STRING" id="765440.A0A0C3EHZ6"/>
<organism evidence="2 3">
    <name type="scientific">Piloderma croceum (strain F 1598)</name>
    <dbReference type="NCBI Taxonomy" id="765440"/>
    <lineage>
        <taxon>Eukaryota</taxon>
        <taxon>Fungi</taxon>
        <taxon>Dikarya</taxon>
        <taxon>Basidiomycota</taxon>
        <taxon>Agaricomycotina</taxon>
        <taxon>Agaricomycetes</taxon>
        <taxon>Agaricomycetidae</taxon>
        <taxon>Atheliales</taxon>
        <taxon>Atheliaceae</taxon>
        <taxon>Piloderma</taxon>
    </lineage>
</organism>
<dbReference type="HOGENOM" id="CLU_657405_0_0_1"/>
<dbReference type="EMBL" id="KN833146">
    <property type="protein sequence ID" value="KIM72260.1"/>
    <property type="molecule type" value="Genomic_DNA"/>
</dbReference>
<dbReference type="AlphaFoldDB" id="A0A0C3EHZ6"/>
<proteinExistence type="predicted"/>
<sequence length="418" mass="46348">MPYPTLPQDSPTAQKRPFDHASDSVVSGDTYPVCKTAPLPSAAYNFPDADLVPTSLVSADIALRRALTASLSIIHLTDIVLRSSPSGLDHNLPDESHISLKVLLDNNKAKVIGPLIKGPESSWKSVENLQLPTGVLSFKITPRRLENYEFTPLGSAEFFCDNLIAMSLAQINEVVQPLVAATCDGPAFELCFSCVVIPSDEPPTIVALNEEQIHQVRAVRQSDQHPVVPYEELAHREALATMLHYQVPESRRKEFLQAFPDLLYQQALTLRDDDPQKRDMLPTVFNLFHSRYAQDKNPLDLDKAIAAVDDVVKITPDGHPRKADMLAQRGAFLLLRIEHQLGNEHIPTTADFEGAISDLERSLTVTPDDGMPKPNRLRNLGIVFRHRCDLTGDINDLDKPPLQAHLPVPAWALIHLPL</sequence>
<reference evidence="3" key="2">
    <citation type="submission" date="2015-01" db="EMBL/GenBank/DDBJ databases">
        <title>Evolutionary Origins and Diversification of the Mycorrhizal Mutualists.</title>
        <authorList>
            <consortium name="DOE Joint Genome Institute"/>
            <consortium name="Mycorrhizal Genomics Consortium"/>
            <person name="Kohler A."/>
            <person name="Kuo A."/>
            <person name="Nagy L.G."/>
            <person name="Floudas D."/>
            <person name="Copeland A."/>
            <person name="Barry K.W."/>
            <person name="Cichocki N."/>
            <person name="Veneault-Fourrey C."/>
            <person name="LaButti K."/>
            <person name="Lindquist E.A."/>
            <person name="Lipzen A."/>
            <person name="Lundell T."/>
            <person name="Morin E."/>
            <person name="Murat C."/>
            <person name="Riley R."/>
            <person name="Ohm R."/>
            <person name="Sun H."/>
            <person name="Tunlid A."/>
            <person name="Henrissat B."/>
            <person name="Grigoriev I.V."/>
            <person name="Hibbett D.S."/>
            <person name="Martin F."/>
        </authorList>
    </citation>
    <scope>NUCLEOTIDE SEQUENCE [LARGE SCALE GENOMIC DNA]</scope>
    <source>
        <strain evidence="3">F 1598</strain>
    </source>
</reference>
<feature type="region of interest" description="Disordered" evidence="1">
    <location>
        <begin position="1"/>
        <end position="26"/>
    </location>
</feature>
<protein>
    <submittedName>
        <fullName evidence="2">Uncharacterized protein</fullName>
    </submittedName>
</protein>
<dbReference type="InParanoid" id="A0A0C3EHZ6"/>
<accession>A0A0C3EHZ6</accession>
<keyword evidence="3" id="KW-1185">Reference proteome</keyword>
<gene>
    <name evidence="2" type="ORF">PILCRDRAFT_16298</name>
</gene>